<evidence type="ECO:0000256" key="5">
    <source>
        <dbReference type="ARBA" id="ARBA00022927"/>
    </source>
</evidence>
<proteinExistence type="predicted"/>
<dbReference type="PANTHER" id="PTHR33162:SF1">
    <property type="entry name" value="SEC-INDEPENDENT PROTEIN TRANSLOCASE PROTEIN TATA, CHLOROPLASTIC"/>
    <property type="match status" value="1"/>
</dbReference>
<evidence type="ECO:0000256" key="6">
    <source>
        <dbReference type="ARBA" id="ARBA00022989"/>
    </source>
</evidence>
<evidence type="ECO:0000256" key="2">
    <source>
        <dbReference type="ARBA" id="ARBA00022448"/>
    </source>
</evidence>
<comment type="subcellular location">
    <subcellularLocation>
        <location evidence="1">Membrane</location>
        <topology evidence="1">Single-pass membrane protein</topology>
    </subcellularLocation>
</comment>
<evidence type="ECO:0000256" key="1">
    <source>
        <dbReference type="ARBA" id="ARBA00004167"/>
    </source>
</evidence>
<sequence length="131" mass="14150">MSFWELVVIAIVALLVLGPERLPAAIRSVSEFIRGVKQFGQQMQAELNDELRVQELHEKLKQAEEKGLLNLNSEEMKAIAELRQAAADVTNPYPTSAVQAPTAPAAPAVDATGGSAPSASTTDNYEQHKPQ</sequence>
<dbReference type="EMBL" id="JBHSGB010000001">
    <property type="protein sequence ID" value="MFC4653651.1"/>
    <property type="molecule type" value="Genomic_DNA"/>
</dbReference>
<evidence type="ECO:0000313" key="11">
    <source>
        <dbReference type="Proteomes" id="UP001595962"/>
    </source>
</evidence>
<keyword evidence="2" id="KW-0813">Transport</keyword>
<evidence type="ECO:0000256" key="4">
    <source>
        <dbReference type="ARBA" id="ARBA00022692"/>
    </source>
</evidence>
<organism evidence="10 11">
    <name type="scientific">Rheinheimera marina</name>
    <dbReference type="NCBI Taxonomy" id="1774958"/>
    <lineage>
        <taxon>Bacteria</taxon>
        <taxon>Pseudomonadati</taxon>
        <taxon>Pseudomonadota</taxon>
        <taxon>Gammaproteobacteria</taxon>
        <taxon>Chromatiales</taxon>
        <taxon>Chromatiaceae</taxon>
        <taxon>Rheinheimera</taxon>
    </lineage>
</organism>
<keyword evidence="5" id="KW-0653">Protein transport</keyword>
<reference evidence="11" key="1">
    <citation type="journal article" date="2019" name="Int. J. Syst. Evol. Microbiol.">
        <title>The Global Catalogue of Microorganisms (GCM) 10K type strain sequencing project: providing services to taxonomists for standard genome sequencing and annotation.</title>
        <authorList>
            <consortium name="The Broad Institute Genomics Platform"/>
            <consortium name="The Broad Institute Genome Sequencing Center for Infectious Disease"/>
            <person name="Wu L."/>
            <person name="Ma J."/>
        </authorList>
    </citation>
    <scope>NUCLEOTIDE SEQUENCE [LARGE SCALE GENOMIC DNA]</scope>
    <source>
        <strain evidence="11">DT28</strain>
    </source>
</reference>
<dbReference type="InterPro" id="IPR018448">
    <property type="entry name" value="TatB"/>
</dbReference>
<name>A0ABV9JGI8_9GAMM</name>
<dbReference type="Pfam" id="PF02416">
    <property type="entry name" value="TatA_B_E"/>
    <property type="match status" value="1"/>
</dbReference>
<feature type="compositionally biased region" description="Low complexity" evidence="9">
    <location>
        <begin position="94"/>
        <end position="112"/>
    </location>
</feature>
<evidence type="ECO:0000256" key="3">
    <source>
        <dbReference type="ARBA" id="ARBA00022475"/>
    </source>
</evidence>
<dbReference type="Proteomes" id="UP001595962">
    <property type="component" value="Unassembled WGS sequence"/>
</dbReference>
<keyword evidence="7" id="KW-0811">Translocation</keyword>
<dbReference type="InterPro" id="IPR003369">
    <property type="entry name" value="TatA/B/E"/>
</dbReference>
<keyword evidence="11" id="KW-1185">Reference proteome</keyword>
<keyword evidence="3" id="KW-1003">Cell membrane</keyword>
<keyword evidence="8" id="KW-0472">Membrane</keyword>
<protein>
    <submittedName>
        <fullName evidence="10">Sec-independent protein translocase protein TatB</fullName>
    </submittedName>
</protein>
<dbReference type="NCBIfam" id="TIGR01410">
    <property type="entry name" value="tatB"/>
    <property type="match status" value="1"/>
</dbReference>
<dbReference type="PANTHER" id="PTHR33162">
    <property type="entry name" value="SEC-INDEPENDENT PROTEIN TRANSLOCASE PROTEIN TATA, CHLOROPLASTIC"/>
    <property type="match status" value="1"/>
</dbReference>
<keyword evidence="6" id="KW-1133">Transmembrane helix</keyword>
<comment type="caution">
    <text evidence="10">The sequence shown here is derived from an EMBL/GenBank/DDBJ whole genome shotgun (WGS) entry which is preliminary data.</text>
</comment>
<accession>A0ABV9JGI8</accession>
<evidence type="ECO:0000256" key="9">
    <source>
        <dbReference type="SAM" id="MobiDB-lite"/>
    </source>
</evidence>
<dbReference type="RefSeq" id="WP_377331096.1">
    <property type="nucleotide sequence ID" value="NZ_JBHSGB010000001.1"/>
</dbReference>
<dbReference type="Gene3D" id="1.20.5.3310">
    <property type="match status" value="1"/>
</dbReference>
<feature type="region of interest" description="Disordered" evidence="9">
    <location>
        <begin position="93"/>
        <end position="131"/>
    </location>
</feature>
<evidence type="ECO:0000256" key="7">
    <source>
        <dbReference type="ARBA" id="ARBA00023010"/>
    </source>
</evidence>
<dbReference type="PRINTS" id="PR01506">
    <property type="entry name" value="TATBPROTEIN"/>
</dbReference>
<gene>
    <name evidence="10" type="primary">tatB</name>
    <name evidence="10" type="ORF">ACFO3I_01300</name>
</gene>
<evidence type="ECO:0000256" key="8">
    <source>
        <dbReference type="ARBA" id="ARBA00023136"/>
    </source>
</evidence>
<evidence type="ECO:0000313" key="10">
    <source>
        <dbReference type="EMBL" id="MFC4653651.1"/>
    </source>
</evidence>
<keyword evidence="4" id="KW-0812">Transmembrane</keyword>
<feature type="compositionally biased region" description="Polar residues" evidence="9">
    <location>
        <begin position="115"/>
        <end position="124"/>
    </location>
</feature>